<evidence type="ECO:0000313" key="2">
    <source>
        <dbReference type="Proteomes" id="UP000812287"/>
    </source>
</evidence>
<name>A0A9P8APX5_9AGAR</name>
<proteinExistence type="predicted"/>
<accession>A0A9P8APX5</accession>
<dbReference type="EMBL" id="MU250545">
    <property type="protein sequence ID" value="KAG7443435.1"/>
    <property type="molecule type" value="Genomic_DNA"/>
</dbReference>
<dbReference type="AlphaFoldDB" id="A0A9P8APX5"/>
<reference evidence="1" key="1">
    <citation type="submission" date="2020-11" db="EMBL/GenBank/DDBJ databases">
        <title>Adaptations for nitrogen fixation in a non-lichenized fungal sporocarp promotes dispersal by wood-feeding termites.</title>
        <authorList>
            <consortium name="DOE Joint Genome Institute"/>
            <person name="Koch R.A."/>
            <person name="Yoon G."/>
            <person name="Arayal U."/>
            <person name="Lail K."/>
            <person name="Amirebrahimi M."/>
            <person name="Labutti K."/>
            <person name="Lipzen A."/>
            <person name="Riley R."/>
            <person name="Barry K."/>
            <person name="Henrissat B."/>
            <person name="Grigoriev I.V."/>
            <person name="Herr J.R."/>
            <person name="Aime M.C."/>
        </authorList>
    </citation>
    <scope>NUCLEOTIDE SEQUENCE</scope>
    <source>
        <strain evidence="1">MCA 3950</strain>
    </source>
</reference>
<dbReference type="GeneID" id="66099810"/>
<organism evidence="1 2">
    <name type="scientific">Guyanagaster necrorhizus</name>
    <dbReference type="NCBI Taxonomy" id="856835"/>
    <lineage>
        <taxon>Eukaryota</taxon>
        <taxon>Fungi</taxon>
        <taxon>Dikarya</taxon>
        <taxon>Basidiomycota</taxon>
        <taxon>Agaricomycotina</taxon>
        <taxon>Agaricomycetes</taxon>
        <taxon>Agaricomycetidae</taxon>
        <taxon>Agaricales</taxon>
        <taxon>Marasmiineae</taxon>
        <taxon>Physalacriaceae</taxon>
        <taxon>Guyanagaster</taxon>
    </lineage>
</organism>
<sequence length="193" mass="21659">MFRGSRLRKGDAPTVTFLPCSSAHCTELLASERTRLNPLHPLEKAMLLGDQTPAKEKYSYWHIVHIREGNTSTASSMSCACHRDSRHCAVFYYHCILTRTVVLPAEIEPHDAHFDFNAATGATRNSDVKLSPRAFEQTSRCSVGFFHSWLKLNIITAASNDMEEEIKQAKRLIKAKRYVGPQSPNPLATITIT</sequence>
<dbReference type="RefSeq" id="XP_043036935.1">
    <property type="nucleotide sequence ID" value="XM_043177523.1"/>
</dbReference>
<comment type="caution">
    <text evidence="1">The sequence shown here is derived from an EMBL/GenBank/DDBJ whole genome shotgun (WGS) entry which is preliminary data.</text>
</comment>
<keyword evidence="2" id="KW-1185">Reference proteome</keyword>
<dbReference type="Proteomes" id="UP000812287">
    <property type="component" value="Unassembled WGS sequence"/>
</dbReference>
<protein>
    <submittedName>
        <fullName evidence="1">Uncharacterized protein</fullName>
    </submittedName>
</protein>
<gene>
    <name evidence="1" type="ORF">BT62DRAFT_1009248</name>
</gene>
<evidence type="ECO:0000313" key="1">
    <source>
        <dbReference type="EMBL" id="KAG7443435.1"/>
    </source>
</evidence>